<accession>A0A0F9I4H6</accession>
<dbReference type="AlphaFoldDB" id="A0A0F9I4H6"/>
<dbReference type="EMBL" id="LAZR01013320">
    <property type="protein sequence ID" value="KKM22506.1"/>
    <property type="molecule type" value="Genomic_DNA"/>
</dbReference>
<comment type="caution">
    <text evidence="1">The sequence shown here is derived from an EMBL/GenBank/DDBJ whole genome shotgun (WGS) entry which is preliminary data.</text>
</comment>
<gene>
    <name evidence="1" type="ORF">LCGC14_1624630</name>
</gene>
<reference evidence="1" key="1">
    <citation type="journal article" date="2015" name="Nature">
        <title>Complex archaea that bridge the gap between prokaryotes and eukaryotes.</title>
        <authorList>
            <person name="Spang A."/>
            <person name="Saw J.H."/>
            <person name="Jorgensen S.L."/>
            <person name="Zaremba-Niedzwiedzka K."/>
            <person name="Martijn J."/>
            <person name="Lind A.E."/>
            <person name="van Eijk R."/>
            <person name="Schleper C."/>
            <person name="Guy L."/>
            <person name="Ettema T.J."/>
        </authorList>
    </citation>
    <scope>NUCLEOTIDE SEQUENCE</scope>
</reference>
<proteinExistence type="predicted"/>
<organism evidence="1">
    <name type="scientific">marine sediment metagenome</name>
    <dbReference type="NCBI Taxonomy" id="412755"/>
    <lineage>
        <taxon>unclassified sequences</taxon>
        <taxon>metagenomes</taxon>
        <taxon>ecological metagenomes</taxon>
    </lineage>
</organism>
<evidence type="ECO:0000313" key="1">
    <source>
        <dbReference type="EMBL" id="KKM22506.1"/>
    </source>
</evidence>
<protein>
    <submittedName>
        <fullName evidence="1">Uncharacterized protein</fullName>
    </submittedName>
</protein>
<sequence length="179" mass="20704">MLEKHEEAIRNILEKSYLAGYDKHPHFIKDYTAQIIEAVKPAIEEAGANGYTEGYSKGYTRGRSDSKPLIEEAKKEGFEAGKRYFLHTVVVDGMGTAESNNRLLNMNDIRLLPMWHDTWTHDWQVPLAAQDIIGFEAGKMLGRREAAEEIKRELEVMGEYTFIDTATIEWCDYWEKWVK</sequence>
<name>A0A0F9I4H6_9ZZZZ</name>